<accession>A0A0R2JYN5</accession>
<reference evidence="4 6" key="2">
    <citation type="submission" date="2016-10" db="EMBL/GenBank/DDBJ databases">
        <authorList>
            <person name="Varghese N."/>
            <person name="Submissions S."/>
        </authorList>
    </citation>
    <scope>NUCLEOTIDE SEQUENCE [LARGE SCALE GENOMIC DNA]</scope>
    <source>
        <strain evidence="4 6">CGMCC 1.3889</strain>
    </source>
</reference>
<dbReference type="Proteomes" id="UP000182818">
    <property type="component" value="Unassembled WGS sequence"/>
</dbReference>
<dbReference type="SUPFAM" id="SSF52972">
    <property type="entry name" value="ITPase-like"/>
    <property type="match status" value="1"/>
</dbReference>
<evidence type="ECO:0000256" key="1">
    <source>
        <dbReference type="ARBA" id="ARBA00008023"/>
    </source>
</evidence>
<dbReference type="Proteomes" id="UP000051749">
    <property type="component" value="Unassembled WGS sequence"/>
</dbReference>
<evidence type="ECO:0000313" key="5">
    <source>
        <dbReference type="Proteomes" id="UP000051749"/>
    </source>
</evidence>
<dbReference type="GO" id="GO:0047429">
    <property type="term" value="F:nucleoside triphosphate diphosphatase activity"/>
    <property type="evidence" value="ECO:0007669"/>
    <property type="project" value="InterPro"/>
</dbReference>
<evidence type="ECO:0000313" key="3">
    <source>
        <dbReference type="EMBL" id="KRN82275.1"/>
    </source>
</evidence>
<dbReference type="STRING" id="319653.SAMN04487973_10944"/>
<comment type="similarity">
    <text evidence="1">Belongs to the HAM1 NTPase family.</text>
</comment>
<dbReference type="InterPro" id="IPR002637">
    <property type="entry name" value="RdgB/HAM1"/>
</dbReference>
<dbReference type="GeneID" id="76043734"/>
<dbReference type="GO" id="GO:0009143">
    <property type="term" value="P:nucleoside triphosphate catabolic process"/>
    <property type="evidence" value="ECO:0007669"/>
    <property type="project" value="InterPro"/>
</dbReference>
<reference evidence="3 5" key="1">
    <citation type="journal article" date="2015" name="Genome Announc.">
        <title>Expanding the biotechnology potential of lactobacilli through comparative genomics of 213 strains and associated genera.</title>
        <authorList>
            <person name="Sun Z."/>
            <person name="Harris H.M."/>
            <person name="McCann A."/>
            <person name="Guo C."/>
            <person name="Argimon S."/>
            <person name="Zhang W."/>
            <person name="Yang X."/>
            <person name="Jeffery I.B."/>
            <person name="Cooney J.C."/>
            <person name="Kagawa T.F."/>
            <person name="Liu W."/>
            <person name="Song Y."/>
            <person name="Salvetti E."/>
            <person name="Wrobel A."/>
            <person name="Rasinkangas P."/>
            <person name="Parkhill J."/>
            <person name="Rea M.C."/>
            <person name="O'Sullivan O."/>
            <person name="Ritari J."/>
            <person name="Douillard F.P."/>
            <person name="Paul Ross R."/>
            <person name="Yang R."/>
            <person name="Briner A.E."/>
            <person name="Felis G.E."/>
            <person name="de Vos W.M."/>
            <person name="Barrangou R."/>
            <person name="Klaenhammer T.R."/>
            <person name="Caufield P.W."/>
            <person name="Cui Y."/>
            <person name="Zhang H."/>
            <person name="O'Toole P.W."/>
        </authorList>
    </citation>
    <scope>NUCLEOTIDE SEQUENCE [LARGE SCALE GENOMIC DNA]</scope>
    <source>
        <strain evidence="3 5">DSM 22301</strain>
    </source>
</reference>
<protein>
    <submittedName>
        <fullName evidence="3">Nucleoside-triphosphatase</fullName>
    </submittedName>
    <submittedName>
        <fullName evidence="4">XTP/dITP diphosphohydrolase</fullName>
    </submittedName>
</protein>
<comment type="caution">
    <text evidence="3">The sequence shown here is derived from an EMBL/GenBank/DDBJ whole genome shotgun (WGS) entry which is preliminary data.</text>
</comment>
<dbReference type="InterPro" id="IPR029001">
    <property type="entry name" value="ITPase-like_fam"/>
</dbReference>
<evidence type="ECO:0000313" key="4">
    <source>
        <dbReference type="EMBL" id="SER55430.1"/>
    </source>
</evidence>
<dbReference type="EMBL" id="FOGK01000009">
    <property type="protein sequence ID" value="SER55430.1"/>
    <property type="molecule type" value="Genomic_DNA"/>
</dbReference>
<organism evidence="3 5">
    <name type="scientific">Pediococcus ethanolidurans</name>
    <dbReference type="NCBI Taxonomy" id="319653"/>
    <lineage>
        <taxon>Bacteria</taxon>
        <taxon>Bacillati</taxon>
        <taxon>Bacillota</taxon>
        <taxon>Bacilli</taxon>
        <taxon>Lactobacillales</taxon>
        <taxon>Lactobacillaceae</taxon>
        <taxon>Pediococcus</taxon>
    </lineage>
</organism>
<dbReference type="AlphaFoldDB" id="A0A0R2JYN5"/>
<dbReference type="Gene3D" id="3.90.950.10">
    <property type="match status" value="1"/>
</dbReference>
<dbReference type="GO" id="GO:0005829">
    <property type="term" value="C:cytosol"/>
    <property type="evidence" value="ECO:0007669"/>
    <property type="project" value="TreeGrafter"/>
</dbReference>
<gene>
    <name evidence="3" type="ORF">IV87_GL000356</name>
    <name evidence="4" type="ORF">SAMN04487973_10944</name>
</gene>
<sequence length="202" mass="22844">MFKQPILIASNNLDKTAELIKCFKDFKISAESYQNAITRLHFPNEGTTSYLNNARQKATFIFKKLPTESVLGDDSGMIVAAYPDKFGVQTSRQLSNYPSDADKNHYLINLVNGRSRQVTLRTDLILCVADHRVYHGLGVFEGTFSTAERGNNGYGFDKILIPLGETQTLAEMTDTEKTPYLHRTKAIQNLLEKVAQNEYEHF</sequence>
<dbReference type="EMBL" id="JQBY01000012">
    <property type="protein sequence ID" value="KRN82275.1"/>
    <property type="molecule type" value="Genomic_DNA"/>
</dbReference>
<evidence type="ECO:0000313" key="6">
    <source>
        <dbReference type="Proteomes" id="UP000182818"/>
    </source>
</evidence>
<dbReference type="CDD" id="cd00515">
    <property type="entry name" value="HAM1"/>
    <property type="match status" value="1"/>
</dbReference>
<dbReference type="PANTHER" id="PTHR11067">
    <property type="entry name" value="INOSINE TRIPHOSPHATE PYROPHOSPHATASE/HAM1 PROTEIN"/>
    <property type="match status" value="1"/>
</dbReference>
<dbReference type="Pfam" id="PF01725">
    <property type="entry name" value="Ham1p_like"/>
    <property type="match status" value="1"/>
</dbReference>
<dbReference type="PATRIC" id="fig|319653.3.peg.365"/>
<name>A0A0R2JYN5_9LACO</name>
<keyword evidence="2" id="KW-0378">Hydrolase</keyword>
<dbReference type="PANTHER" id="PTHR11067:SF9">
    <property type="entry name" value="INOSINE TRIPHOSPHATE PYROPHOSPHATASE"/>
    <property type="match status" value="1"/>
</dbReference>
<dbReference type="OrthoDB" id="2142580at2"/>
<dbReference type="RefSeq" id="WP_057806499.1">
    <property type="nucleotide sequence ID" value="NZ_BJYP01000023.1"/>
</dbReference>
<evidence type="ECO:0000256" key="2">
    <source>
        <dbReference type="ARBA" id="ARBA00022801"/>
    </source>
</evidence>
<keyword evidence="6" id="KW-1185">Reference proteome</keyword>
<proteinExistence type="inferred from homology"/>